<dbReference type="GO" id="GO:0005576">
    <property type="term" value="C:extracellular region"/>
    <property type="evidence" value="ECO:0007669"/>
    <property type="project" value="UniProtKB-SubCell"/>
</dbReference>
<protein>
    <submittedName>
        <fullName evidence="8">VWFA domain-containing protein</fullName>
    </submittedName>
</protein>
<dbReference type="SUPFAM" id="SSF53300">
    <property type="entry name" value="vWA-like"/>
    <property type="match status" value="1"/>
</dbReference>
<organism evidence="7 8">
    <name type="scientific">Romanomermis culicivorax</name>
    <name type="common">Nematode worm</name>
    <dbReference type="NCBI Taxonomy" id="13658"/>
    <lineage>
        <taxon>Eukaryota</taxon>
        <taxon>Metazoa</taxon>
        <taxon>Ecdysozoa</taxon>
        <taxon>Nematoda</taxon>
        <taxon>Enoplea</taxon>
        <taxon>Dorylaimia</taxon>
        <taxon>Mermithida</taxon>
        <taxon>Mermithoidea</taxon>
        <taxon>Mermithidae</taxon>
        <taxon>Romanomermis</taxon>
    </lineage>
</organism>
<dbReference type="Proteomes" id="UP000887565">
    <property type="component" value="Unplaced"/>
</dbReference>
<dbReference type="Gene3D" id="3.40.50.410">
    <property type="entry name" value="von Willebrand factor, type A domain"/>
    <property type="match status" value="1"/>
</dbReference>
<keyword evidence="3" id="KW-0732">Signal</keyword>
<dbReference type="InterPro" id="IPR036465">
    <property type="entry name" value="vWFA_dom_sf"/>
</dbReference>
<feature type="domain" description="VWFA" evidence="6">
    <location>
        <begin position="60"/>
        <end position="205"/>
    </location>
</feature>
<keyword evidence="5" id="KW-0325">Glycoprotein</keyword>
<evidence type="ECO:0000313" key="8">
    <source>
        <dbReference type="WBParaSite" id="nRc.2.0.1.t02870-RA"/>
    </source>
</evidence>
<comment type="subcellular location">
    <subcellularLocation>
        <location evidence="1">Secreted</location>
    </subcellularLocation>
</comment>
<evidence type="ECO:0000256" key="4">
    <source>
        <dbReference type="ARBA" id="ARBA00022737"/>
    </source>
</evidence>
<evidence type="ECO:0000313" key="7">
    <source>
        <dbReference type="Proteomes" id="UP000887565"/>
    </source>
</evidence>
<keyword evidence="4" id="KW-0677">Repeat</keyword>
<dbReference type="WBParaSite" id="nRc.2.0.1.t02870-RA">
    <property type="protein sequence ID" value="nRc.2.0.1.t02870-RA"/>
    <property type="gene ID" value="nRc.2.0.1.g02870"/>
</dbReference>
<dbReference type="PRINTS" id="PR00453">
    <property type="entry name" value="VWFADOMAIN"/>
</dbReference>
<evidence type="ECO:0000259" key="6">
    <source>
        <dbReference type="PROSITE" id="PS50234"/>
    </source>
</evidence>
<proteinExistence type="predicted"/>
<sequence length="205" mass="22514">KEQCSDGRLNSCDENADCIKRPGGYDCLCQEGYNDVSYQANLQPGRVCTLATNCPNQPTDLIFLVDGSGSIGATVFRNDVLRFVSDFSQLFSIGSEQTRIGVIQFSDLKRKEFDLNQYTNQQSLQNAIRNIQYLMGLTSTGEAINYMIKEGFNEKNGARPAQDARSPVHRIAIVITDGRSQDNVLQPANAARSAGVKMFAVGVTD</sequence>
<dbReference type="OMA" id="LRIEIAC"/>
<keyword evidence="2" id="KW-0964">Secreted</keyword>
<reference evidence="8" key="1">
    <citation type="submission" date="2022-11" db="UniProtKB">
        <authorList>
            <consortium name="WormBaseParasite"/>
        </authorList>
    </citation>
    <scope>IDENTIFICATION</scope>
</reference>
<dbReference type="Gene3D" id="2.10.25.10">
    <property type="entry name" value="Laminin"/>
    <property type="match status" value="1"/>
</dbReference>
<dbReference type="SUPFAM" id="SSF57196">
    <property type="entry name" value="EGF/Laminin"/>
    <property type="match status" value="1"/>
</dbReference>
<dbReference type="InterPro" id="IPR002035">
    <property type="entry name" value="VWF_A"/>
</dbReference>
<evidence type="ECO:0000256" key="1">
    <source>
        <dbReference type="ARBA" id="ARBA00004613"/>
    </source>
</evidence>
<dbReference type="PROSITE" id="PS50234">
    <property type="entry name" value="VWFA"/>
    <property type="match status" value="1"/>
</dbReference>
<evidence type="ECO:0000256" key="2">
    <source>
        <dbReference type="ARBA" id="ARBA00022525"/>
    </source>
</evidence>
<dbReference type="Pfam" id="PF00092">
    <property type="entry name" value="VWA"/>
    <property type="match status" value="1"/>
</dbReference>
<dbReference type="AlphaFoldDB" id="A0A915HMZ4"/>
<name>A0A915HMZ4_ROMCU</name>
<dbReference type="FunFam" id="3.40.50.410:FF:000004">
    <property type="entry name" value="collagen alpha-6(VI) chain"/>
    <property type="match status" value="1"/>
</dbReference>
<accession>A0A915HMZ4</accession>
<evidence type="ECO:0000256" key="5">
    <source>
        <dbReference type="ARBA" id="ARBA00023180"/>
    </source>
</evidence>
<evidence type="ECO:0000256" key="3">
    <source>
        <dbReference type="ARBA" id="ARBA00022729"/>
    </source>
</evidence>
<keyword evidence="7" id="KW-1185">Reference proteome</keyword>
<dbReference type="SMART" id="SM00327">
    <property type="entry name" value="VWA"/>
    <property type="match status" value="1"/>
</dbReference>
<dbReference type="PANTHER" id="PTHR24020">
    <property type="entry name" value="COLLAGEN ALPHA"/>
    <property type="match status" value="1"/>
</dbReference>
<dbReference type="InterPro" id="IPR050525">
    <property type="entry name" value="ECM_Assembly_Org"/>
</dbReference>
<dbReference type="PANTHER" id="PTHR24020:SF84">
    <property type="entry name" value="VWFA DOMAIN-CONTAINING PROTEIN"/>
    <property type="match status" value="1"/>
</dbReference>
<dbReference type="CDD" id="cd00054">
    <property type="entry name" value="EGF_CA"/>
    <property type="match status" value="1"/>
</dbReference>